<reference evidence="3" key="1">
    <citation type="journal article" date="2019" name="Int. J. Syst. Evol. Microbiol.">
        <title>The Global Catalogue of Microorganisms (GCM) 10K type strain sequencing project: providing services to taxonomists for standard genome sequencing and annotation.</title>
        <authorList>
            <consortium name="The Broad Institute Genomics Platform"/>
            <consortium name="The Broad Institute Genome Sequencing Center for Infectious Disease"/>
            <person name="Wu L."/>
            <person name="Ma J."/>
        </authorList>
    </citation>
    <scope>NUCLEOTIDE SEQUENCE [LARGE SCALE GENOMIC DNA]</scope>
    <source>
        <strain evidence="3">JCM 16540</strain>
    </source>
</reference>
<protein>
    <submittedName>
        <fullName evidence="2">DinB family protein</fullName>
    </submittedName>
</protein>
<evidence type="ECO:0000259" key="1">
    <source>
        <dbReference type="Pfam" id="PF12867"/>
    </source>
</evidence>
<dbReference type="EMBL" id="BAAAYR010000004">
    <property type="protein sequence ID" value="GAA3571722.1"/>
    <property type="molecule type" value="Genomic_DNA"/>
</dbReference>
<dbReference type="Proteomes" id="UP001500767">
    <property type="component" value="Unassembled WGS sequence"/>
</dbReference>
<evidence type="ECO:0000313" key="3">
    <source>
        <dbReference type="Proteomes" id="UP001500767"/>
    </source>
</evidence>
<accession>A0ABP6XU70</accession>
<proteinExistence type="predicted"/>
<keyword evidence="3" id="KW-1185">Reference proteome</keyword>
<sequence length="191" mass="21436">MAADEQADVIVPDGKDWTWVLERRCPECGFEARTVPREQLGERFFLAGEEWVQILRENPAVEVRPAPAVWSPLEYGAHVRDLYVITGQRLELMLTSDDAVFADWDQDEAAVAGRYGEQDPEQVAEDLEAAAQRLVGTVTEIEARAWARRGTRSNGSVFTVETFLQYVLHDVVHHLWDVTGQQDGAASLQLA</sequence>
<evidence type="ECO:0000313" key="2">
    <source>
        <dbReference type="EMBL" id="GAA3571722.1"/>
    </source>
</evidence>
<dbReference type="SUPFAM" id="SSF109854">
    <property type="entry name" value="DinB/YfiT-like putative metalloenzymes"/>
    <property type="match status" value="1"/>
</dbReference>
<dbReference type="InterPro" id="IPR034660">
    <property type="entry name" value="DinB/YfiT-like"/>
</dbReference>
<dbReference type="Pfam" id="PF12867">
    <property type="entry name" value="DinB_2"/>
    <property type="match status" value="1"/>
</dbReference>
<dbReference type="RefSeq" id="WP_344742488.1">
    <property type="nucleotide sequence ID" value="NZ_BAAAYR010000004.1"/>
</dbReference>
<dbReference type="Gene3D" id="1.20.120.450">
    <property type="entry name" value="dinb family like domain"/>
    <property type="match status" value="1"/>
</dbReference>
<comment type="caution">
    <text evidence="2">The sequence shown here is derived from an EMBL/GenBank/DDBJ whole genome shotgun (WGS) entry which is preliminary data.</text>
</comment>
<name>A0ABP6XU70_9ACTN</name>
<feature type="domain" description="DinB-like" evidence="1">
    <location>
        <begin position="63"/>
        <end position="176"/>
    </location>
</feature>
<organism evidence="2 3">
    <name type="scientific">Microlunatus spumicola</name>
    <dbReference type="NCBI Taxonomy" id="81499"/>
    <lineage>
        <taxon>Bacteria</taxon>
        <taxon>Bacillati</taxon>
        <taxon>Actinomycetota</taxon>
        <taxon>Actinomycetes</taxon>
        <taxon>Propionibacteriales</taxon>
        <taxon>Propionibacteriaceae</taxon>
        <taxon>Microlunatus</taxon>
    </lineage>
</organism>
<dbReference type="InterPro" id="IPR024775">
    <property type="entry name" value="DinB-like"/>
</dbReference>
<gene>
    <name evidence="2" type="ORF">GCM10022197_30340</name>
</gene>